<accession>A0A0S4IJI0</accession>
<proteinExistence type="predicted"/>
<organism evidence="2 3">
    <name type="scientific">Bodo saltans</name>
    <name type="common">Flagellated protozoan</name>
    <dbReference type="NCBI Taxonomy" id="75058"/>
    <lineage>
        <taxon>Eukaryota</taxon>
        <taxon>Discoba</taxon>
        <taxon>Euglenozoa</taxon>
        <taxon>Kinetoplastea</taxon>
        <taxon>Metakinetoplastina</taxon>
        <taxon>Eubodonida</taxon>
        <taxon>Bodonidae</taxon>
        <taxon>Bodo</taxon>
    </lineage>
</organism>
<feature type="region of interest" description="Disordered" evidence="1">
    <location>
        <begin position="70"/>
        <end position="95"/>
    </location>
</feature>
<sequence length="95" mass="10660">MPGRHGKQVKKKNRSKRQPVTEMETTLKDSIHGRTRKERSILSGLIPPAVKHFSKKITISTTLPMFQQAPVPKAAAVQQPTPAPEQKTQPKKNKK</sequence>
<dbReference type="AlphaFoldDB" id="A0A0S4IJI0"/>
<reference evidence="3" key="1">
    <citation type="submission" date="2015-09" db="EMBL/GenBank/DDBJ databases">
        <authorList>
            <consortium name="Pathogen Informatics"/>
        </authorList>
    </citation>
    <scope>NUCLEOTIDE SEQUENCE [LARGE SCALE GENOMIC DNA]</scope>
    <source>
        <strain evidence="3">Lake Konstanz</strain>
    </source>
</reference>
<feature type="compositionally biased region" description="Low complexity" evidence="1">
    <location>
        <begin position="70"/>
        <end position="86"/>
    </location>
</feature>
<evidence type="ECO:0000313" key="2">
    <source>
        <dbReference type="EMBL" id="CUE86044.1"/>
    </source>
</evidence>
<evidence type="ECO:0000313" key="3">
    <source>
        <dbReference type="Proteomes" id="UP000051952"/>
    </source>
</evidence>
<dbReference type="OrthoDB" id="277941at2759"/>
<feature type="region of interest" description="Disordered" evidence="1">
    <location>
        <begin position="1"/>
        <end position="40"/>
    </location>
</feature>
<evidence type="ECO:0000256" key="1">
    <source>
        <dbReference type="SAM" id="MobiDB-lite"/>
    </source>
</evidence>
<gene>
    <name evidence="2" type="ORF">BSAL_03750</name>
</gene>
<name>A0A0S4IJI0_BODSA</name>
<feature type="compositionally biased region" description="Basic residues" evidence="1">
    <location>
        <begin position="1"/>
        <end position="17"/>
    </location>
</feature>
<dbReference type="VEuPathDB" id="TriTrypDB:BSAL_03750"/>
<dbReference type="OMA" id="IPPAVKH"/>
<dbReference type="EMBL" id="CYKH01000204">
    <property type="protein sequence ID" value="CUE86044.1"/>
    <property type="molecule type" value="Genomic_DNA"/>
</dbReference>
<keyword evidence="3" id="KW-1185">Reference proteome</keyword>
<dbReference type="Proteomes" id="UP000051952">
    <property type="component" value="Unassembled WGS sequence"/>
</dbReference>
<protein>
    <submittedName>
        <fullName evidence="2">Uncharacterized protein</fullName>
    </submittedName>
</protein>